<organism evidence="1 2">
    <name type="scientific">Trichonephila clavipes</name>
    <name type="common">Golden silk orbweaver</name>
    <name type="synonym">Nephila clavipes</name>
    <dbReference type="NCBI Taxonomy" id="2585209"/>
    <lineage>
        <taxon>Eukaryota</taxon>
        <taxon>Metazoa</taxon>
        <taxon>Ecdysozoa</taxon>
        <taxon>Arthropoda</taxon>
        <taxon>Chelicerata</taxon>
        <taxon>Arachnida</taxon>
        <taxon>Araneae</taxon>
        <taxon>Araneomorphae</taxon>
        <taxon>Entelegynae</taxon>
        <taxon>Araneoidea</taxon>
        <taxon>Nephilidae</taxon>
        <taxon>Trichonephila</taxon>
    </lineage>
</organism>
<reference evidence="1" key="1">
    <citation type="submission" date="2020-08" db="EMBL/GenBank/DDBJ databases">
        <title>Multicomponent nature underlies the extraordinary mechanical properties of spider dragline silk.</title>
        <authorList>
            <person name="Kono N."/>
            <person name="Nakamura H."/>
            <person name="Mori M."/>
            <person name="Yoshida Y."/>
            <person name="Ohtoshi R."/>
            <person name="Malay A.D."/>
            <person name="Moran D.A.P."/>
            <person name="Tomita M."/>
            <person name="Numata K."/>
            <person name="Arakawa K."/>
        </authorList>
    </citation>
    <scope>NUCLEOTIDE SEQUENCE</scope>
</reference>
<accession>A0A8X6R706</accession>
<name>A0A8X6R706_TRICX</name>
<keyword evidence="2" id="KW-1185">Reference proteome</keyword>
<sequence length="87" mass="9716">MIGSETAVGERVWNVGPNRRGLRGVVCFVGRRLLDPGESGQRGRRSFVGGKSLIVSDRTKWDPFGERATPGEVRRKKVEKMVSWDCV</sequence>
<evidence type="ECO:0000313" key="1">
    <source>
        <dbReference type="EMBL" id="GFX87007.1"/>
    </source>
</evidence>
<evidence type="ECO:0000313" key="2">
    <source>
        <dbReference type="Proteomes" id="UP000887159"/>
    </source>
</evidence>
<proteinExistence type="predicted"/>
<gene>
    <name evidence="1" type="ORF">TNCV_2636471</name>
</gene>
<dbReference type="AlphaFoldDB" id="A0A8X6R706"/>
<protein>
    <submittedName>
        <fullName evidence="1">Uncharacterized protein</fullName>
    </submittedName>
</protein>
<dbReference type="Proteomes" id="UP000887159">
    <property type="component" value="Unassembled WGS sequence"/>
</dbReference>
<dbReference type="EMBL" id="BMAU01021021">
    <property type="protein sequence ID" value="GFX87007.1"/>
    <property type="molecule type" value="Genomic_DNA"/>
</dbReference>
<comment type="caution">
    <text evidence="1">The sequence shown here is derived from an EMBL/GenBank/DDBJ whole genome shotgun (WGS) entry which is preliminary data.</text>
</comment>